<evidence type="ECO:0000313" key="4">
    <source>
        <dbReference type="Proteomes" id="UP001165060"/>
    </source>
</evidence>
<evidence type="ECO:0000313" key="3">
    <source>
        <dbReference type="EMBL" id="GMI41813.1"/>
    </source>
</evidence>
<dbReference type="EMBL" id="BRYB01002244">
    <property type="protein sequence ID" value="GMI41813.1"/>
    <property type="molecule type" value="Genomic_DNA"/>
</dbReference>
<protein>
    <submittedName>
        <fullName evidence="3">Uncharacterized protein</fullName>
    </submittedName>
</protein>
<feature type="region of interest" description="Disordered" evidence="1">
    <location>
        <begin position="425"/>
        <end position="472"/>
    </location>
</feature>
<accession>A0ABQ6N600</accession>
<feature type="compositionally biased region" description="Low complexity" evidence="1">
    <location>
        <begin position="462"/>
        <end position="472"/>
    </location>
</feature>
<feature type="compositionally biased region" description="Low complexity" evidence="1">
    <location>
        <begin position="425"/>
        <end position="437"/>
    </location>
</feature>
<gene>
    <name evidence="3" type="ORF">TeGR_g12537</name>
</gene>
<feature type="chain" id="PRO_5047046643" evidence="2">
    <location>
        <begin position="30"/>
        <end position="472"/>
    </location>
</feature>
<organism evidence="3 4">
    <name type="scientific">Tetraparma gracilis</name>
    <dbReference type="NCBI Taxonomy" id="2962635"/>
    <lineage>
        <taxon>Eukaryota</taxon>
        <taxon>Sar</taxon>
        <taxon>Stramenopiles</taxon>
        <taxon>Ochrophyta</taxon>
        <taxon>Bolidophyceae</taxon>
        <taxon>Parmales</taxon>
        <taxon>Triparmaceae</taxon>
        <taxon>Tetraparma</taxon>
    </lineage>
</organism>
<name>A0ABQ6N600_9STRA</name>
<feature type="compositionally biased region" description="Basic residues" evidence="1">
    <location>
        <begin position="450"/>
        <end position="461"/>
    </location>
</feature>
<feature type="region of interest" description="Disordered" evidence="1">
    <location>
        <begin position="225"/>
        <end position="245"/>
    </location>
</feature>
<evidence type="ECO:0000256" key="1">
    <source>
        <dbReference type="SAM" id="MobiDB-lite"/>
    </source>
</evidence>
<dbReference type="Proteomes" id="UP001165060">
    <property type="component" value="Unassembled WGS sequence"/>
</dbReference>
<keyword evidence="2" id="KW-0732">Signal</keyword>
<feature type="compositionally biased region" description="Polar residues" evidence="1">
    <location>
        <begin position="385"/>
        <end position="398"/>
    </location>
</feature>
<reference evidence="3 4" key="1">
    <citation type="journal article" date="2023" name="Commun. Biol.">
        <title>Genome analysis of Parmales, the sister group of diatoms, reveals the evolutionary specialization of diatoms from phago-mixotrophs to photoautotrophs.</title>
        <authorList>
            <person name="Ban H."/>
            <person name="Sato S."/>
            <person name="Yoshikawa S."/>
            <person name="Yamada K."/>
            <person name="Nakamura Y."/>
            <person name="Ichinomiya M."/>
            <person name="Sato N."/>
            <person name="Blanc-Mathieu R."/>
            <person name="Endo H."/>
            <person name="Kuwata A."/>
            <person name="Ogata H."/>
        </authorList>
    </citation>
    <scope>NUCLEOTIDE SEQUENCE [LARGE SCALE GENOMIC DNA]</scope>
</reference>
<comment type="caution">
    <text evidence="3">The sequence shown here is derived from an EMBL/GenBank/DDBJ whole genome shotgun (WGS) entry which is preliminary data.</text>
</comment>
<feature type="region of interest" description="Disordered" evidence="1">
    <location>
        <begin position="375"/>
        <end position="398"/>
    </location>
</feature>
<proteinExistence type="predicted"/>
<keyword evidence="4" id="KW-1185">Reference proteome</keyword>
<evidence type="ECO:0000256" key="2">
    <source>
        <dbReference type="SAM" id="SignalP"/>
    </source>
</evidence>
<feature type="signal peptide" evidence="2">
    <location>
        <begin position="1"/>
        <end position="29"/>
    </location>
</feature>
<sequence length="472" mass="51015">MHQAPFALMANALAPLVTLTLLILHCSKTNRNQVYVDGEHENLPAKNQRSQAQVAGAEHCATVQALAAMHVVGPGVIVVNGNNVHSNCIGDPNPVRDGMIPLLSVLQGLAHAARRIELVCMFKTAYYGVRLALAAVPLPNAFICTLPVHIGNIGAGDGRQDRRGEPGWLAHRPAFMATLSRPGHYNIRERAPAIFTALTNTFFPPGGGGLRQRFVTSASIDLTPGEQQLGPIRPPENRENNPGRNLHPTGLYYGKDDFNKWTSLAVYTVVRSIEALVQMTERIKKGEGHYPNVFPATLEKFCEDAITDMNKGQLVEVLKERFVRTGRTDGRRTSPSALRDRLRDYQNDPFGTVIEFGKTVICKNVARALRQMKWEEEEGEGEPATENTSSAFKSASNTLQPIGSPMTFDALVQAGSKLSFEVDEAAAGAAPTGTLKPTPGPGRGAPKPTPKARAKKSKKASAQKGKAPASRA</sequence>